<gene>
    <name evidence="2" type="ORF">TorRG33x02_021370</name>
</gene>
<dbReference type="AlphaFoldDB" id="A0A2P5FX34"/>
<dbReference type="Pfam" id="PF15365">
    <property type="entry name" value="PNRC"/>
    <property type="match status" value="1"/>
</dbReference>
<reference evidence="3" key="1">
    <citation type="submission" date="2016-06" db="EMBL/GenBank/DDBJ databases">
        <title>Parallel loss of symbiosis genes in relatives of nitrogen-fixing non-legume Parasponia.</title>
        <authorList>
            <person name="Van Velzen R."/>
            <person name="Holmer R."/>
            <person name="Bu F."/>
            <person name="Rutten L."/>
            <person name="Van Zeijl A."/>
            <person name="Liu W."/>
            <person name="Santuari L."/>
            <person name="Cao Q."/>
            <person name="Sharma T."/>
            <person name="Shen D."/>
            <person name="Roswanjaya Y."/>
            <person name="Wardhani T."/>
            <person name="Kalhor M.S."/>
            <person name="Jansen J."/>
            <person name="Van den Hoogen J."/>
            <person name="Gungor B."/>
            <person name="Hartog M."/>
            <person name="Hontelez J."/>
            <person name="Verver J."/>
            <person name="Yang W.-C."/>
            <person name="Schijlen E."/>
            <person name="Repin R."/>
            <person name="Schilthuizen M."/>
            <person name="Schranz E."/>
            <person name="Heidstra R."/>
            <person name="Miyata K."/>
            <person name="Fedorova E."/>
            <person name="Kohlen W."/>
            <person name="Bisseling T."/>
            <person name="Smit S."/>
            <person name="Geurts R."/>
        </authorList>
    </citation>
    <scope>NUCLEOTIDE SEQUENCE [LARGE SCALE GENOMIC DNA]</scope>
    <source>
        <strain evidence="3">cv. RG33-2</strain>
    </source>
</reference>
<dbReference type="GO" id="GO:0016071">
    <property type="term" value="P:mRNA metabolic process"/>
    <property type="evidence" value="ECO:0007669"/>
    <property type="project" value="UniProtKB-ARBA"/>
</dbReference>
<protein>
    <submittedName>
        <fullName evidence="2">Proline-rich nuclear receptor coactivator</fullName>
    </submittedName>
</protein>
<dbReference type="Proteomes" id="UP000237000">
    <property type="component" value="Unassembled WGS sequence"/>
</dbReference>
<keyword evidence="3" id="KW-1185">Reference proteome</keyword>
<evidence type="ECO:0000313" key="3">
    <source>
        <dbReference type="Proteomes" id="UP000237000"/>
    </source>
</evidence>
<dbReference type="PANTHER" id="PTHR33670:SF1">
    <property type="entry name" value="OS09G0416300 PROTEIN"/>
    <property type="match status" value="1"/>
</dbReference>
<dbReference type="EMBL" id="JXTC01000005">
    <property type="protein sequence ID" value="POO02353.1"/>
    <property type="molecule type" value="Genomic_DNA"/>
</dbReference>
<dbReference type="PANTHER" id="PTHR33670">
    <property type="entry name" value="SPLICING FACTOR, PROLINE- AND GLUTAMINE-RICH-LIKE"/>
    <property type="match status" value="1"/>
</dbReference>
<comment type="caution">
    <text evidence="2">The sequence shown here is derived from an EMBL/GenBank/DDBJ whole genome shotgun (WGS) entry which is preliminary data.</text>
</comment>
<dbReference type="OrthoDB" id="770116at2759"/>
<evidence type="ECO:0000313" key="2">
    <source>
        <dbReference type="EMBL" id="POO02353.1"/>
    </source>
</evidence>
<feature type="compositionally biased region" description="Basic and acidic residues" evidence="1">
    <location>
        <begin position="60"/>
        <end position="70"/>
    </location>
</feature>
<organism evidence="2 3">
    <name type="scientific">Trema orientale</name>
    <name type="common">Charcoal tree</name>
    <name type="synonym">Celtis orientalis</name>
    <dbReference type="NCBI Taxonomy" id="63057"/>
    <lineage>
        <taxon>Eukaryota</taxon>
        <taxon>Viridiplantae</taxon>
        <taxon>Streptophyta</taxon>
        <taxon>Embryophyta</taxon>
        <taxon>Tracheophyta</taxon>
        <taxon>Spermatophyta</taxon>
        <taxon>Magnoliopsida</taxon>
        <taxon>eudicotyledons</taxon>
        <taxon>Gunneridae</taxon>
        <taxon>Pentapetalae</taxon>
        <taxon>rosids</taxon>
        <taxon>fabids</taxon>
        <taxon>Rosales</taxon>
        <taxon>Cannabaceae</taxon>
        <taxon>Trema</taxon>
    </lineage>
</organism>
<accession>A0A2P5FX34</accession>
<feature type="compositionally biased region" description="Low complexity" evidence="1">
    <location>
        <begin position="36"/>
        <end position="53"/>
    </location>
</feature>
<proteinExistence type="predicted"/>
<dbReference type="STRING" id="63057.A0A2P5FX34"/>
<feature type="region of interest" description="Disordered" evidence="1">
    <location>
        <begin position="35"/>
        <end position="80"/>
    </location>
</feature>
<sequence length="197" mass="21540">MATEVLRPQDCLIDRIRVPPSAAFSRRRSNYGVYPNSTFNGNYSSSNSYANPRSSRKPVVRSEKPQEQRRSVSKRSSSADDLKAVKVEKVTILRRGESLDSKIRSESSSSPLLKKEIVVCGTQRLGPEPEMVPKRLGMVDLKAPVAAGRADVYAGSAFAVSPAPSSLPLPSFPKKKPVSAVVDDSATRDLRRLLRIG</sequence>
<dbReference type="InParanoid" id="A0A2P5FX34"/>
<keyword evidence="2" id="KW-0675">Receptor</keyword>
<evidence type="ECO:0000256" key="1">
    <source>
        <dbReference type="SAM" id="MobiDB-lite"/>
    </source>
</evidence>
<name>A0A2P5FX34_TREOI</name>
<dbReference type="InterPro" id="IPR028322">
    <property type="entry name" value="PNRC-like_rgn"/>
</dbReference>